<feature type="transmembrane region" description="Helical" evidence="1">
    <location>
        <begin position="173"/>
        <end position="192"/>
    </location>
</feature>
<dbReference type="AlphaFoldDB" id="A0A067S898"/>
<keyword evidence="3" id="KW-1185">Reference proteome</keyword>
<keyword evidence="1" id="KW-0812">Transmembrane</keyword>
<feature type="transmembrane region" description="Helical" evidence="1">
    <location>
        <begin position="276"/>
        <end position="297"/>
    </location>
</feature>
<accession>A0A067S898</accession>
<proteinExistence type="predicted"/>
<organism evidence="2 3">
    <name type="scientific">Galerina marginata (strain CBS 339.88)</name>
    <dbReference type="NCBI Taxonomy" id="685588"/>
    <lineage>
        <taxon>Eukaryota</taxon>
        <taxon>Fungi</taxon>
        <taxon>Dikarya</taxon>
        <taxon>Basidiomycota</taxon>
        <taxon>Agaricomycotina</taxon>
        <taxon>Agaricomycetes</taxon>
        <taxon>Agaricomycetidae</taxon>
        <taxon>Agaricales</taxon>
        <taxon>Agaricineae</taxon>
        <taxon>Strophariaceae</taxon>
        <taxon>Galerina</taxon>
    </lineage>
</organism>
<dbReference type="Proteomes" id="UP000027222">
    <property type="component" value="Unassembled WGS sequence"/>
</dbReference>
<evidence type="ECO:0000313" key="2">
    <source>
        <dbReference type="EMBL" id="KDR67031.1"/>
    </source>
</evidence>
<feature type="transmembrane region" description="Helical" evidence="1">
    <location>
        <begin position="223"/>
        <end position="242"/>
    </location>
</feature>
<evidence type="ECO:0000313" key="3">
    <source>
        <dbReference type="Proteomes" id="UP000027222"/>
    </source>
</evidence>
<gene>
    <name evidence="2" type="ORF">GALMADRAFT_283687</name>
</gene>
<dbReference type="HOGENOM" id="CLU_047589_0_0_1"/>
<feature type="transmembrane region" description="Helical" evidence="1">
    <location>
        <begin position="362"/>
        <end position="388"/>
    </location>
</feature>
<sequence>MVHPAFLLRAVGQATSQYPYNLPPQRSRPLRWHPKITPYRLVILTTTIGLGTAKSVVTQRGSPLLPVTLEWFTATVLFLLLFSVSSYDCGEVAPPSLSWLFKPDCMNTVWRVLEAFSVPRPSYMSEEKAAIAVGPGDRPPITLYRILVCCTVASLGMSKAVLGYYGLSTAVTWTDWALAVPITTFLYLLGLYEYNSLKALSGLFAVDRSNLLYSLNVGIKRTVGVLLALGWTYWCFYALWYITYEPTWDFRTLRPDDHRISLRTRIEDGYDFALKLVMQEFLLVAIVGGIAGLLVLSQQIVQDVTARDGWVRTVLRVLHRPVMQLVEVVLRRTHGGPLQTRRRFSSYGKAEFLTSMRMAFRLLVHVVLHLFGVTFLLTFCMLAAGVMMTMIDLLQKNKDDAILPFGFIMMQIFLVSAISGIILSVARILLSLLSPLLSRILESRPFSDNSLLL</sequence>
<dbReference type="EMBL" id="KL142418">
    <property type="protein sequence ID" value="KDR67031.1"/>
    <property type="molecule type" value="Genomic_DNA"/>
</dbReference>
<protein>
    <submittedName>
        <fullName evidence="2">Uncharacterized protein</fullName>
    </submittedName>
</protein>
<reference evidence="3" key="1">
    <citation type="journal article" date="2014" name="Proc. Natl. Acad. Sci. U.S.A.">
        <title>Extensive sampling of basidiomycete genomes demonstrates inadequacy of the white-rot/brown-rot paradigm for wood decay fungi.</title>
        <authorList>
            <person name="Riley R."/>
            <person name="Salamov A.A."/>
            <person name="Brown D.W."/>
            <person name="Nagy L.G."/>
            <person name="Floudas D."/>
            <person name="Held B.W."/>
            <person name="Levasseur A."/>
            <person name="Lombard V."/>
            <person name="Morin E."/>
            <person name="Otillar R."/>
            <person name="Lindquist E.A."/>
            <person name="Sun H."/>
            <person name="LaButti K.M."/>
            <person name="Schmutz J."/>
            <person name="Jabbour D."/>
            <person name="Luo H."/>
            <person name="Baker S.E."/>
            <person name="Pisabarro A.G."/>
            <person name="Walton J.D."/>
            <person name="Blanchette R.A."/>
            <person name="Henrissat B."/>
            <person name="Martin F."/>
            <person name="Cullen D."/>
            <person name="Hibbett D.S."/>
            <person name="Grigoriev I.V."/>
        </authorList>
    </citation>
    <scope>NUCLEOTIDE SEQUENCE [LARGE SCALE GENOMIC DNA]</scope>
    <source>
        <strain evidence="3">CBS 339.88</strain>
    </source>
</reference>
<evidence type="ECO:0000256" key="1">
    <source>
        <dbReference type="SAM" id="Phobius"/>
    </source>
</evidence>
<name>A0A067S898_GALM3</name>
<keyword evidence="1" id="KW-1133">Transmembrane helix</keyword>
<keyword evidence="1" id="KW-0472">Membrane</keyword>
<feature type="transmembrane region" description="Helical" evidence="1">
    <location>
        <begin position="408"/>
        <end position="430"/>
    </location>
</feature>